<proteinExistence type="predicted"/>
<sequence length="641" mass="71765">MNLISSLSKLVQQQEVQASPKTGQVINGKILELLPQNRAVVQLGSQQVKAQLEASLTKGKSYLFQVGSTDHKIQLKVITQSDESQGKSTVKQLLNELGIKPTKENRLLTSQLIQKSIPFQAADLKQAVALYQREDDKKVTREILLQMLQKQLPVKNSVYEALHTKRMDSLSELMNQVRIEASNSETAADRAAVSLITSLKGERASVSLRESSVVKLMTEININSQNSFLLFKKAGILDSKVSYNSFQATWTEWAGAHSKGNINHSSTYLASLSKKPAPPFPMAMEKMAGRLKQIFHQQLQLEAPEQQSLHRAMNQVEKVLVKDISSGSDYLHVKQNAIGIKQSVIEDFQFLKEREVLTKISALHTEEKNQKLLQDFLRAAPTLFTEGESTEKQPIREGLSVLKEWQSRQLDPILRQTLTEWMGRAAAELSTLSEKEAIFVKMKTMLDLTGLQEESQSKATSAQEKASTQESSLKSLLLSSLQDSNSTIRPETAKKMIQILNGLQLTAQQETSQSLQFSLQFPGNVIGSENDVYLDMEGRKTKEGNIDPDYCHIVFFLDLDNFKETIINLNIVSRRVGVTVFNHDSFIELPMETHKAALKSGLEDMGYELISLNIKEMNSAAHTSSKDNSLAEYKEGIDLRI</sequence>
<dbReference type="OrthoDB" id="2351076at2"/>
<reference evidence="2" key="1">
    <citation type="submission" date="2016-10" db="EMBL/GenBank/DDBJ databases">
        <authorList>
            <person name="Varghese N."/>
            <person name="Submissions S."/>
        </authorList>
    </citation>
    <scope>NUCLEOTIDE SEQUENCE [LARGE SCALE GENOMIC DNA]</scope>
    <source>
        <strain evidence="2">FP5</strain>
    </source>
</reference>
<evidence type="ECO:0008006" key="3">
    <source>
        <dbReference type="Google" id="ProtNLM"/>
    </source>
</evidence>
<gene>
    <name evidence="1" type="ORF">SAMN05216353_10633</name>
</gene>
<name>A0A1I2KUJ6_9BACI</name>
<dbReference type="Proteomes" id="UP000198897">
    <property type="component" value="Unassembled WGS sequence"/>
</dbReference>
<accession>A0A1I2KUJ6</accession>
<keyword evidence="2" id="KW-1185">Reference proteome</keyword>
<dbReference type="AlphaFoldDB" id="A0A1I2KUJ6"/>
<dbReference type="RefSeq" id="WP_089750870.1">
    <property type="nucleotide sequence ID" value="NZ_FOOG01000006.1"/>
</dbReference>
<evidence type="ECO:0000313" key="2">
    <source>
        <dbReference type="Proteomes" id="UP000198897"/>
    </source>
</evidence>
<evidence type="ECO:0000313" key="1">
    <source>
        <dbReference type="EMBL" id="SFF70213.1"/>
    </source>
</evidence>
<dbReference type="EMBL" id="FOOG01000006">
    <property type="protein sequence ID" value="SFF70213.1"/>
    <property type="molecule type" value="Genomic_DNA"/>
</dbReference>
<organism evidence="1 2">
    <name type="scientific">Halobacillus alkaliphilus</name>
    <dbReference type="NCBI Taxonomy" id="396056"/>
    <lineage>
        <taxon>Bacteria</taxon>
        <taxon>Bacillati</taxon>
        <taxon>Bacillota</taxon>
        <taxon>Bacilli</taxon>
        <taxon>Bacillales</taxon>
        <taxon>Bacillaceae</taxon>
        <taxon>Halobacillus</taxon>
    </lineage>
</organism>
<protein>
    <recommendedName>
        <fullName evidence="3">Hook-length control protein FliK</fullName>
    </recommendedName>
</protein>